<gene>
    <name evidence="1" type="ORF">Vadar_017264</name>
</gene>
<dbReference type="EMBL" id="CM037154">
    <property type="protein sequence ID" value="KAH7860728.1"/>
    <property type="molecule type" value="Genomic_DNA"/>
</dbReference>
<accession>A0ACB7Z471</accession>
<comment type="caution">
    <text evidence="1">The sequence shown here is derived from an EMBL/GenBank/DDBJ whole genome shotgun (WGS) entry which is preliminary data.</text>
</comment>
<name>A0ACB7Z471_9ERIC</name>
<sequence>MNDAEAPSFCPSFNNYPSNQSAQITTDITRNKSHTSCSFDDDFEFAFIRDGNLETTPDEISHDGYEIYKIFPVFNRDNVLFGDDRDCDDDAKPNFKSILCSPKELFDEEHDPPLFLSSSEVDKLQK</sequence>
<organism evidence="1 2">
    <name type="scientific">Vaccinium darrowii</name>
    <dbReference type="NCBI Taxonomy" id="229202"/>
    <lineage>
        <taxon>Eukaryota</taxon>
        <taxon>Viridiplantae</taxon>
        <taxon>Streptophyta</taxon>
        <taxon>Embryophyta</taxon>
        <taxon>Tracheophyta</taxon>
        <taxon>Spermatophyta</taxon>
        <taxon>Magnoliopsida</taxon>
        <taxon>eudicotyledons</taxon>
        <taxon>Gunneridae</taxon>
        <taxon>Pentapetalae</taxon>
        <taxon>asterids</taxon>
        <taxon>Ericales</taxon>
        <taxon>Ericaceae</taxon>
        <taxon>Vaccinioideae</taxon>
        <taxon>Vaccinieae</taxon>
        <taxon>Vaccinium</taxon>
    </lineage>
</organism>
<evidence type="ECO:0000313" key="1">
    <source>
        <dbReference type="EMBL" id="KAH7860728.1"/>
    </source>
</evidence>
<protein>
    <submittedName>
        <fullName evidence="1">Uncharacterized protein</fullName>
    </submittedName>
</protein>
<dbReference type="Proteomes" id="UP000828048">
    <property type="component" value="Chromosome 4"/>
</dbReference>
<proteinExistence type="predicted"/>
<evidence type="ECO:0000313" key="2">
    <source>
        <dbReference type="Proteomes" id="UP000828048"/>
    </source>
</evidence>
<keyword evidence="2" id="KW-1185">Reference proteome</keyword>
<reference evidence="1 2" key="1">
    <citation type="journal article" date="2021" name="Hortic Res">
        <title>High-quality reference genome and annotation aids understanding of berry development for evergreen blueberry (Vaccinium darrowii).</title>
        <authorList>
            <person name="Yu J."/>
            <person name="Hulse-Kemp A.M."/>
            <person name="Babiker E."/>
            <person name="Staton M."/>
        </authorList>
    </citation>
    <scope>NUCLEOTIDE SEQUENCE [LARGE SCALE GENOMIC DNA]</scope>
    <source>
        <strain evidence="2">cv. NJ 8807/NJ 8810</strain>
        <tissue evidence="1">Young leaf</tissue>
    </source>
</reference>